<dbReference type="PROSITE" id="PS51671">
    <property type="entry name" value="ACT"/>
    <property type="match status" value="1"/>
</dbReference>
<proteinExistence type="inferred from homology"/>
<gene>
    <name evidence="3" type="ORF">U725_00094</name>
</gene>
<reference evidence="3 4" key="1">
    <citation type="submission" date="2014-06" db="EMBL/GenBank/DDBJ databases">
        <title>Draft genome sequence of the putrescine producing strain Lactococcus lactis subsp cremoris GE214.</title>
        <authorList>
            <person name="Ladero V."/>
            <person name="Linares D.M."/>
            <person name="del Rio B."/>
            <person name="Mayo B."/>
            <person name="Martin M.C."/>
            <person name="Fernandez M."/>
            <person name="Alvarez M.A."/>
        </authorList>
    </citation>
    <scope>NUCLEOTIDE SEQUENCE [LARGE SCALE GENOMIC DNA]</scope>
    <source>
        <strain evidence="3 4">GE214</strain>
    </source>
</reference>
<dbReference type="Gene3D" id="3.30.70.260">
    <property type="match status" value="1"/>
</dbReference>
<dbReference type="InterPro" id="IPR045865">
    <property type="entry name" value="ACT-like_dom_sf"/>
</dbReference>
<feature type="domain" description="ACT" evidence="2">
    <location>
        <begin position="4"/>
        <end position="76"/>
    </location>
</feature>
<dbReference type="RefSeq" id="WP_011675898.1">
    <property type="nucleotide sequence ID" value="NZ_AZSI01000002.1"/>
</dbReference>
<protein>
    <recommendedName>
        <fullName evidence="1">UPF0237 protein U725_00094</fullName>
    </recommendedName>
</protein>
<dbReference type="InterPro" id="IPR050990">
    <property type="entry name" value="UPF0237/GcvR_regulator"/>
</dbReference>
<dbReference type="PANTHER" id="PTHR34875">
    <property type="entry name" value="UPF0237 PROTEIN MJ1558"/>
    <property type="match status" value="1"/>
</dbReference>
<dbReference type="SMR" id="A0A084AEP3"/>
<dbReference type="NCBIfam" id="NF001220">
    <property type="entry name" value="PRK00194.1"/>
    <property type="match status" value="1"/>
</dbReference>
<dbReference type="EMBL" id="AZSI01000002">
    <property type="protein sequence ID" value="KEY63772.1"/>
    <property type="molecule type" value="Genomic_DNA"/>
</dbReference>
<dbReference type="CDD" id="cd04872">
    <property type="entry name" value="ACT_1ZPV"/>
    <property type="match status" value="1"/>
</dbReference>
<comment type="similarity">
    <text evidence="1">Belongs to the UPF0237 family.</text>
</comment>
<sequence>MRAVVTVVGADKIGIVAGVTATLSELEANIIEISQTLMSGAFTMMMVVETRNSDFSAFQAELSRKGEALGVNIHVQNEAIFNAMHKL</sequence>
<evidence type="ECO:0000259" key="2">
    <source>
        <dbReference type="PROSITE" id="PS51671"/>
    </source>
</evidence>
<dbReference type="SUPFAM" id="SSF55021">
    <property type="entry name" value="ACT-like"/>
    <property type="match status" value="1"/>
</dbReference>
<dbReference type="AlphaFoldDB" id="A0A084AEP3"/>
<evidence type="ECO:0000313" key="3">
    <source>
        <dbReference type="EMBL" id="KEY63772.1"/>
    </source>
</evidence>
<evidence type="ECO:0000313" key="4">
    <source>
        <dbReference type="Proteomes" id="UP000028401"/>
    </source>
</evidence>
<dbReference type="PATRIC" id="fig|1415168.3.peg.102"/>
<comment type="caution">
    <text evidence="3">The sequence shown here is derived from an EMBL/GenBank/DDBJ whole genome shotgun (WGS) entry which is preliminary data.</text>
</comment>
<dbReference type="Pfam" id="PF13740">
    <property type="entry name" value="ACT_6"/>
    <property type="match status" value="1"/>
</dbReference>
<evidence type="ECO:0000256" key="1">
    <source>
        <dbReference type="HAMAP-Rule" id="MF_01054"/>
    </source>
</evidence>
<dbReference type="PANTHER" id="PTHR34875:SF6">
    <property type="entry name" value="UPF0237 PROTEIN MJ1558"/>
    <property type="match status" value="1"/>
</dbReference>
<name>A0A084AEP3_LACLC</name>
<dbReference type="HAMAP" id="MF_01054">
    <property type="entry name" value="UPF0237"/>
    <property type="match status" value="1"/>
</dbReference>
<dbReference type="InterPro" id="IPR002912">
    <property type="entry name" value="ACT_dom"/>
</dbReference>
<dbReference type="Proteomes" id="UP000028401">
    <property type="component" value="Unassembled WGS sequence"/>
</dbReference>
<dbReference type="GeneID" id="61109245"/>
<dbReference type="InterPro" id="IPR022986">
    <property type="entry name" value="UPF0237_ACT"/>
</dbReference>
<accession>A0A084AEP3</accession>
<organism evidence="3 4">
    <name type="scientific">Lactococcus cremoris subsp. cremoris GE214</name>
    <dbReference type="NCBI Taxonomy" id="1415168"/>
    <lineage>
        <taxon>Bacteria</taxon>
        <taxon>Bacillati</taxon>
        <taxon>Bacillota</taxon>
        <taxon>Bacilli</taxon>
        <taxon>Lactobacillales</taxon>
        <taxon>Streptococcaceae</taxon>
        <taxon>Lactococcus</taxon>
        <taxon>Lactococcus cremoris subsp. cremoris</taxon>
    </lineage>
</organism>